<dbReference type="Proteomes" id="UP001596108">
    <property type="component" value="Unassembled WGS sequence"/>
</dbReference>
<dbReference type="PANTHER" id="PTHR47618:SF1">
    <property type="entry name" value="BIFUNCTIONAL OLIGORIBONUCLEASE AND PAP PHOSPHATASE NRNA"/>
    <property type="match status" value="1"/>
</dbReference>
<dbReference type="InterPro" id="IPR051319">
    <property type="entry name" value="Oligoribo/pAp-PDE_c-di-AMP_PDE"/>
</dbReference>
<evidence type="ECO:0000259" key="1">
    <source>
        <dbReference type="Pfam" id="PF01368"/>
    </source>
</evidence>
<dbReference type="RefSeq" id="WP_378114464.1">
    <property type="nucleotide sequence ID" value="NZ_JBHSNC010000057.1"/>
</dbReference>
<comment type="caution">
    <text evidence="3">The sequence shown here is derived from an EMBL/GenBank/DDBJ whole genome shotgun (WGS) entry which is preliminary data.</text>
</comment>
<evidence type="ECO:0000259" key="2">
    <source>
        <dbReference type="Pfam" id="PF02272"/>
    </source>
</evidence>
<dbReference type="SUPFAM" id="SSF64182">
    <property type="entry name" value="DHH phosphoesterases"/>
    <property type="match status" value="1"/>
</dbReference>
<name>A0ABW0R5I5_9BACL</name>
<dbReference type="Gene3D" id="3.10.310.30">
    <property type="match status" value="1"/>
</dbReference>
<feature type="domain" description="DDH" evidence="1">
    <location>
        <begin position="19"/>
        <end position="161"/>
    </location>
</feature>
<organism evidence="3 4">
    <name type="scientific">Cohnella yongneupensis</name>
    <dbReference type="NCBI Taxonomy" id="425006"/>
    <lineage>
        <taxon>Bacteria</taxon>
        <taxon>Bacillati</taxon>
        <taxon>Bacillota</taxon>
        <taxon>Bacilli</taxon>
        <taxon>Bacillales</taxon>
        <taxon>Paenibacillaceae</taxon>
        <taxon>Cohnella</taxon>
    </lineage>
</organism>
<dbReference type="PANTHER" id="PTHR47618">
    <property type="entry name" value="BIFUNCTIONAL OLIGORIBONUCLEASE AND PAP PHOSPHATASE NRNA"/>
    <property type="match status" value="1"/>
</dbReference>
<feature type="domain" description="DHHA1" evidence="2">
    <location>
        <begin position="238"/>
        <end position="322"/>
    </location>
</feature>
<keyword evidence="4" id="KW-1185">Reference proteome</keyword>
<accession>A0ABW0R5I5</accession>
<dbReference type="Pfam" id="PF02272">
    <property type="entry name" value="DHHA1"/>
    <property type="match status" value="1"/>
</dbReference>
<evidence type="ECO:0000313" key="4">
    <source>
        <dbReference type="Proteomes" id="UP001596108"/>
    </source>
</evidence>
<dbReference type="InterPro" id="IPR001667">
    <property type="entry name" value="DDH_dom"/>
</dbReference>
<dbReference type="InterPro" id="IPR038763">
    <property type="entry name" value="DHH_sf"/>
</dbReference>
<gene>
    <name evidence="3" type="ORF">ACFPQ4_24045</name>
</gene>
<dbReference type="GO" id="GO:0008441">
    <property type="term" value="F:3'(2'),5'-bisphosphate nucleotidase activity"/>
    <property type="evidence" value="ECO:0007669"/>
    <property type="project" value="UniProtKB-EC"/>
</dbReference>
<proteinExistence type="predicted"/>
<dbReference type="Pfam" id="PF01368">
    <property type="entry name" value="DHH"/>
    <property type="match status" value="1"/>
</dbReference>
<dbReference type="EC" id="3.1.3.7" evidence="3"/>
<reference evidence="4" key="1">
    <citation type="journal article" date="2019" name="Int. J. Syst. Evol. Microbiol.">
        <title>The Global Catalogue of Microorganisms (GCM) 10K type strain sequencing project: providing services to taxonomists for standard genome sequencing and annotation.</title>
        <authorList>
            <consortium name="The Broad Institute Genomics Platform"/>
            <consortium name="The Broad Institute Genome Sequencing Center for Infectious Disease"/>
            <person name="Wu L."/>
            <person name="Ma J."/>
        </authorList>
    </citation>
    <scope>NUCLEOTIDE SEQUENCE [LARGE SCALE GENOMIC DNA]</scope>
    <source>
        <strain evidence="4">CGMCC 1.18578</strain>
    </source>
</reference>
<protein>
    <submittedName>
        <fullName evidence="3">Bifunctional oligoribonuclease/PAP phosphatase NrnA</fullName>
        <ecNumber evidence="3">3.1.3.7</ecNumber>
    </submittedName>
</protein>
<dbReference type="EMBL" id="JBHSNC010000057">
    <property type="protein sequence ID" value="MFC5532501.1"/>
    <property type="molecule type" value="Genomic_DNA"/>
</dbReference>
<dbReference type="InterPro" id="IPR003156">
    <property type="entry name" value="DHHA1_dom"/>
</dbReference>
<keyword evidence="3" id="KW-0378">Hydrolase</keyword>
<sequence>MWANTLQEAAAFIRERDDFLVVSHVQPDGDAISSTVAIGWLLAKLGKTFTMLNEGPVPSRLQYLWRSEDIVTIRNDEEPKRQYRLVICVDCADYARIGRGKAWVAEGAEILNIDHHPTNDGYGLVNVLKFHAAATAEIIIELIDAMSFPLDKDVATAIYTGLLTDTGGFRYSSTSPEVMAIASRLLTAGVNGPELAELLLERMSIGQMQMIQRGLSRLAFTPDQKIGWIWVTSEDLAETGATNEDLEGLVNYPRNIEGVEVGLLFKVNGETSVKVSLRSAGKVNVAAVAQHFGGGGHVRAAGCRLTEPLDEVISQVVSVVRKALDEHE</sequence>
<evidence type="ECO:0000313" key="3">
    <source>
        <dbReference type="EMBL" id="MFC5532501.1"/>
    </source>
</evidence>
<dbReference type="Gene3D" id="3.90.1640.10">
    <property type="entry name" value="inorganic pyrophosphatase (n-terminal core)"/>
    <property type="match status" value="1"/>
</dbReference>